<accession>A0A165CSR7</accession>
<feature type="compositionally biased region" description="Polar residues" evidence="1">
    <location>
        <begin position="12"/>
        <end position="22"/>
    </location>
</feature>
<evidence type="ECO:0000313" key="3">
    <source>
        <dbReference type="Proteomes" id="UP000077266"/>
    </source>
</evidence>
<proteinExistence type="predicted"/>
<evidence type="ECO:0000256" key="1">
    <source>
        <dbReference type="SAM" id="MobiDB-lite"/>
    </source>
</evidence>
<dbReference type="Proteomes" id="UP000077266">
    <property type="component" value="Unassembled WGS sequence"/>
</dbReference>
<gene>
    <name evidence="2" type="ORF">EXIGLDRAFT_729035</name>
</gene>
<evidence type="ECO:0000313" key="2">
    <source>
        <dbReference type="EMBL" id="KZV83042.1"/>
    </source>
</evidence>
<keyword evidence="3" id="KW-1185">Reference proteome</keyword>
<dbReference type="EMBL" id="KV426292">
    <property type="protein sequence ID" value="KZV83042.1"/>
    <property type="molecule type" value="Genomic_DNA"/>
</dbReference>
<dbReference type="InParanoid" id="A0A165CSR7"/>
<reference evidence="2 3" key="1">
    <citation type="journal article" date="2016" name="Mol. Biol. Evol.">
        <title>Comparative Genomics of Early-Diverging Mushroom-Forming Fungi Provides Insights into the Origins of Lignocellulose Decay Capabilities.</title>
        <authorList>
            <person name="Nagy L.G."/>
            <person name="Riley R."/>
            <person name="Tritt A."/>
            <person name="Adam C."/>
            <person name="Daum C."/>
            <person name="Floudas D."/>
            <person name="Sun H."/>
            <person name="Yadav J.S."/>
            <person name="Pangilinan J."/>
            <person name="Larsson K.H."/>
            <person name="Matsuura K."/>
            <person name="Barry K."/>
            <person name="Labutti K."/>
            <person name="Kuo R."/>
            <person name="Ohm R.A."/>
            <person name="Bhattacharya S.S."/>
            <person name="Shirouzu T."/>
            <person name="Yoshinaga Y."/>
            <person name="Martin F.M."/>
            <person name="Grigoriev I.V."/>
            <person name="Hibbett D.S."/>
        </authorList>
    </citation>
    <scope>NUCLEOTIDE SEQUENCE [LARGE SCALE GENOMIC DNA]</scope>
    <source>
        <strain evidence="2 3">HHB12029</strain>
    </source>
</reference>
<feature type="non-terminal residue" evidence="2">
    <location>
        <position position="1"/>
    </location>
</feature>
<protein>
    <submittedName>
        <fullName evidence="2">Uncharacterized protein</fullName>
    </submittedName>
</protein>
<sequence>TPSTGPYKLQDLGTTSPNSPRCTHLSSTAVEPSGDVYADYTVIAQFQLRMHLPSSNIGQTAYLGYSGQVASRECRFSADVDESRR</sequence>
<dbReference type="AlphaFoldDB" id="A0A165CSR7"/>
<organism evidence="2 3">
    <name type="scientific">Exidia glandulosa HHB12029</name>
    <dbReference type="NCBI Taxonomy" id="1314781"/>
    <lineage>
        <taxon>Eukaryota</taxon>
        <taxon>Fungi</taxon>
        <taxon>Dikarya</taxon>
        <taxon>Basidiomycota</taxon>
        <taxon>Agaricomycotina</taxon>
        <taxon>Agaricomycetes</taxon>
        <taxon>Auriculariales</taxon>
        <taxon>Exidiaceae</taxon>
        <taxon>Exidia</taxon>
    </lineage>
</organism>
<name>A0A165CSR7_EXIGL</name>
<feature type="region of interest" description="Disordered" evidence="1">
    <location>
        <begin position="1"/>
        <end position="22"/>
    </location>
</feature>